<dbReference type="SUPFAM" id="SSF55781">
    <property type="entry name" value="GAF domain-like"/>
    <property type="match status" value="1"/>
</dbReference>
<evidence type="ECO:0000313" key="9">
    <source>
        <dbReference type="EMBL" id="MFD1684341.1"/>
    </source>
</evidence>
<dbReference type="Pfam" id="PF08448">
    <property type="entry name" value="PAS_4"/>
    <property type="match status" value="2"/>
</dbReference>
<dbReference type="SMART" id="SM00091">
    <property type="entry name" value="PAS"/>
    <property type="match status" value="2"/>
</dbReference>
<dbReference type="InterPro" id="IPR005467">
    <property type="entry name" value="His_kinase_dom"/>
</dbReference>
<dbReference type="Pfam" id="PF02518">
    <property type="entry name" value="HATPase_c"/>
    <property type="match status" value="1"/>
</dbReference>
<evidence type="ECO:0000259" key="7">
    <source>
        <dbReference type="PROSITE" id="PS50112"/>
    </source>
</evidence>
<dbReference type="InterPro" id="IPR003018">
    <property type="entry name" value="GAF"/>
</dbReference>
<reference evidence="9 10" key="1">
    <citation type="journal article" date="2019" name="Int. J. Syst. Evol. Microbiol.">
        <title>The Global Catalogue of Microorganisms (GCM) 10K type strain sequencing project: providing services to taxonomists for standard genome sequencing and annotation.</title>
        <authorList>
            <consortium name="The Broad Institute Genomics Platform"/>
            <consortium name="The Broad Institute Genome Sequencing Center for Infectious Disease"/>
            <person name="Wu L."/>
            <person name="Ma J."/>
        </authorList>
    </citation>
    <scope>NUCLEOTIDE SEQUENCE [LARGE SCALE GENOMIC DNA]</scope>
    <source>
        <strain evidence="9 10">CGMCC 1.10387</strain>
    </source>
</reference>
<feature type="domain" description="PAS" evidence="7">
    <location>
        <begin position="301"/>
        <end position="371"/>
    </location>
</feature>
<gene>
    <name evidence="9" type="ORF">ACFSAS_01810</name>
</gene>
<evidence type="ECO:0000256" key="1">
    <source>
        <dbReference type="ARBA" id="ARBA00000085"/>
    </source>
</evidence>
<dbReference type="PROSITE" id="PS50109">
    <property type="entry name" value="HIS_KIN"/>
    <property type="match status" value="1"/>
</dbReference>
<accession>A0ABD6DT34</accession>
<dbReference type="InterPro" id="IPR052162">
    <property type="entry name" value="Sensor_kinase/Photoreceptor"/>
</dbReference>
<keyword evidence="10" id="KW-1185">Reference proteome</keyword>
<dbReference type="Gene3D" id="3.30.450.20">
    <property type="entry name" value="PAS domain"/>
    <property type="match status" value="2"/>
</dbReference>
<evidence type="ECO:0000259" key="6">
    <source>
        <dbReference type="PROSITE" id="PS50109"/>
    </source>
</evidence>
<dbReference type="InterPro" id="IPR000700">
    <property type="entry name" value="PAS-assoc_C"/>
</dbReference>
<keyword evidence="3" id="KW-0597">Phosphoprotein</keyword>
<dbReference type="EMBL" id="JBHUDP010000001">
    <property type="protein sequence ID" value="MFD1684341.1"/>
    <property type="molecule type" value="Genomic_DNA"/>
</dbReference>
<dbReference type="AlphaFoldDB" id="A0ABD6DT34"/>
<dbReference type="SMART" id="SM00387">
    <property type="entry name" value="HATPase_c"/>
    <property type="match status" value="1"/>
</dbReference>
<comment type="caution">
    <text evidence="9">The sequence shown here is derived from an EMBL/GenBank/DDBJ whole genome shotgun (WGS) entry which is preliminary data.</text>
</comment>
<dbReference type="SUPFAM" id="SSF55874">
    <property type="entry name" value="ATPase domain of HSP90 chaperone/DNA topoisomerase II/histidine kinase"/>
    <property type="match status" value="1"/>
</dbReference>
<keyword evidence="4" id="KW-0808">Transferase</keyword>
<comment type="catalytic activity">
    <reaction evidence="1">
        <text>ATP + protein L-histidine = ADP + protein N-phospho-L-histidine.</text>
        <dbReference type="EC" id="2.7.13.3"/>
    </reaction>
</comment>
<dbReference type="Pfam" id="PF13185">
    <property type="entry name" value="GAF_2"/>
    <property type="match status" value="1"/>
</dbReference>
<dbReference type="PANTHER" id="PTHR43304:SF1">
    <property type="entry name" value="PAC DOMAIN-CONTAINING PROTEIN"/>
    <property type="match status" value="1"/>
</dbReference>
<evidence type="ECO:0000259" key="8">
    <source>
        <dbReference type="PROSITE" id="PS50113"/>
    </source>
</evidence>
<dbReference type="PROSITE" id="PS50113">
    <property type="entry name" value="PAC"/>
    <property type="match status" value="1"/>
</dbReference>
<dbReference type="InterPro" id="IPR003594">
    <property type="entry name" value="HATPase_dom"/>
</dbReference>
<dbReference type="RefSeq" id="WP_256308172.1">
    <property type="nucleotide sequence ID" value="NZ_JANHAW010000002.1"/>
</dbReference>
<name>A0ABD6DT34_9EURY</name>
<sequence>MGGSVDRTQSRINDVIRRVHEALIAAETCDELEAAVCRAFAESEPYVFAWIGAHDPETDRVVPSATAGRGAAYLDEITISLDDPAEASGPTASALRTGTAQIMQRIRDDPDYGPWREQALSYGFESSAAIPLVADERTDGVLNLYSERVDAFAETERSLLAELGATIGTAMSGLRARQELESQKRRYKRLTERISDAYYAVDDEWTITYWNDQMAARTGRPAAEVVGETLWTAFPAILGSEAEEQYRTAMETNQPQSFEMYVEDPFDYWVEIDVHPDDDGLSVFSREITERKRREAELTRAERRLDAIVHNTSESIYIKSRDGEYLFINEVGAEVFGSTPEAVVGTFDDEHFDAESVEGIADDDRHVIETETAETWERVRYVDGRKHVFIDNKFPYRDGSGEVIGLVGVSREITDRKAYEQRLQEQRDGLDLLNKVVRHDIRNNLQVVLGYGELLTEHVDVDGRGHLRTILKNAESAVELTHTAADLAEVMVNPDRDPVRISLDDVIRTQITEIRETFDGVDVAVDGSLPTTAVLADEMLSSVFRNLLKNAVQHNDKATPEVRVSATVETDTVTVRVADNGPGVPEDLRPTIFGKGEKGLDSQGTGVGLYLVRTLVEAYGGDVWIEERPPADASTATDDGEGAVFAVELPTA</sequence>
<evidence type="ECO:0000256" key="3">
    <source>
        <dbReference type="ARBA" id="ARBA00022553"/>
    </source>
</evidence>
<feature type="domain" description="PAC" evidence="8">
    <location>
        <begin position="372"/>
        <end position="425"/>
    </location>
</feature>
<dbReference type="InterPro" id="IPR029016">
    <property type="entry name" value="GAF-like_dom_sf"/>
</dbReference>
<dbReference type="EC" id="2.7.13.3" evidence="2"/>
<dbReference type="InterPro" id="IPR000014">
    <property type="entry name" value="PAS"/>
</dbReference>
<dbReference type="Proteomes" id="UP001597092">
    <property type="component" value="Unassembled WGS sequence"/>
</dbReference>
<dbReference type="CDD" id="cd00130">
    <property type="entry name" value="PAS"/>
    <property type="match status" value="2"/>
</dbReference>
<dbReference type="InterPro" id="IPR036890">
    <property type="entry name" value="HATPase_C_sf"/>
</dbReference>
<dbReference type="NCBIfam" id="TIGR00229">
    <property type="entry name" value="sensory_box"/>
    <property type="match status" value="2"/>
</dbReference>
<evidence type="ECO:0000313" key="10">
    <source>
        <dbReference type="Proteomes" id="UP001597092"/>
    </source>
</evidence>
<protein>
    <recommendedName>
        <fullName evidence="2">histidine kinase</fullName>
        <ecNumber evidence="2">2.7.13.3</ecNumber>
    </recommendedName>
</protein>
<dbReference type="Gene3D" id="3.30.450.40">
    <property type="match status" value="1"/>
</dbReference>
<evidence type="ECO:0000256" key="5">
    <source>
        <dbReference type="ARBA" id="ARBA00022777"/>
    </source>
</evidence>
<feature type="domain" description="PAS" evidence="7">
    <location>
        <begin position="183"/>
        <end position="257"/>
    </location>
</feature>
<proteinExistence type="predicted"/>
<dbReference type="PANTHER" id="PTHR43304">
    <property type="entry name" value="PHYTOCHROME-LIKE PROTEIN CPH1"/>
    <property type="match status" value="1"/>
</dbReference>
<dbReference type="PROSITE" id="PS50112">
    <property type="entry name" value="PAS"/>
    <property type="match status" value="2"/>
</dbReference>
<dbReference type="GO" id="GO:0004673">
    <property type="term" value="F:protein histidine kinase activity"/>
    <property type="evidence" value="ECO:0007669"/>
    <property type="project" value="UniProtKB-EC"/>
</dbReference>
<dbReference type="InterPro" id="IPR004358">
    <property type="entry name" value="Sig_transdc_His_kin-like_C"/>
</dbReference>
<dbReference type="SMART" id="SM00065">
    <property type="entry name" value="GAF"/>
    <property type="match status" value="1"/>
</dbReference>
<dbReference type="InterPro" id="IPR013656">
    <property type="entry name" value="PAS_4"/>
</dbReference>
<evidence type="ECO:0000256" key="2">
    <source>
        <dbReference type="ARBA" id="ARBA00012438"/>
    </source>
</evidence>
<dbReference type="Gene3D" id="3.30.565.10">
    <property type="entry name" value="Histidine kinase-like ATPase, C-terminal domain"/>
    <property type="match status" value="1"/>
</dbReference>
<feature type="domain" description="Histidine kinase" evidence="6">
    <location>
        <begin position="436"/>
        <end position="652"/>
    </location>
</feature>
<dbReference type="PRINTS" id="PR00344">
    <property type="entry name" value="BCTRLSENSOR"/>
</dbReference>
<evidence type="ECO:0000256" key="4">
    <source>
        <dbReference type="ARBA" id="ARBA00022679"/>
    </source>
</evidence>
<dbReference type="InterPro" id="IPR035965">
    <property type="entry name" value="PAS-like_dom_sf"/>
</dbReference>
<organism evidence="9 10">
    <name type="scientific">Halobellus litoreus</name>
    <dbReference type="NCBI Taxonomy" id="755310"/>
    <lineage>
        <taxon>Archaea</taxon>
        <taxon>Methanobacteriati</taxon>
        <taxon>Methanobacteriota</taxon>
        <taxon>Stenosarchaea group</taxon>
        <taxon>Halobacteria</taxon>
        <taxon>Halobacteriales</taxon>
        <taxon>Haloferacaceae</taxon>
        <taxon>Halobellus</taxon>
    </lineage>
</organism>
<keyword evidence="5" id="KW-0418">Kinase</keyword>
<dbReference type="SUPFAM" id="SSF55785">
    <property type="entry name" value="PYP-like sensor domain (PAS domain)"/>
    <property type="match status" value="2"/>
</dbReference>